<dbReference type="Gene3D" id="3.80.10.10">
    <property type="entry name" value="Ribonuclease Inhibitor"/>
    <property type="match status" value="1"/>
</dbReference>
<dbReference type="InterPro" id="IPR001810">
    <property type="entry name" value="F-box_dom"/>
</dbReference>
<dbReference type="SUPFAM" id="SSF81383">
    <property type="entry name" value="F-box domain"/>
    <property type="match status" value="1"/>
</dbReference>
<dbReference type="EMBL" id="JBAHYK010001205">
    <property type="protein sequence ID" value="KAL0569044.1"/>
    <property type="molecule type" value="Genomic_DNA"/>
</dbReference>
<dbReference type="InterPro" id="IPR036047">
    <property type="entry name" value="F-box-like_dom_sf"/>
</dbReference>
<evidence type="ECO:0000259" key="2">
    <source>
        <dbReference type="Pfam" id="PF12937"/>
    </source>
</evidence>
<feature type="region of interest" description="Disordered" evidence="1">
    <location>
        <begin position="1"/>
        <end position="22"/>
    </location>
</feature>
<evidence type="ECO:0000313" key="3">
    <source>
        <dbReference type="EMBL" id="KAL0569044.1"/>
    </source>
</evidence>
<evidence type="ECO:0000256" key="1">
    <source>
        <dbReference type="SAM" id="MobiDB-lite"/>
    </source>
</evidence>
<dbReference type="Pfam" id="PF12937">
    <property type="entry name" value="F-box-like"/>
    <property type="match status" value="1"/>
</dbReference>
<feature type="domain" description="F-box" evidence="2">
    <location>
        <begin position="58"/>
        <end position="112"/>
    </location>
</feature>
<dbReference type="InterPro" id="IPR032675">
    <property type="entry name" value="LRR_dom_sf"/>
</dbReference>
<evidence type="ECO:0000313" key="4">
    <source>
        <dbReference type="Proteomes" id="UP001465976"/>
    </source>
</evidence>
<keyword evidence="4" id="KW-1185">Reference proteome</keyword>
<organism evidence="3 4">
    <name type="scientific">Marasmius crinis-equi</name>
    <dbReference type="NCBI Taxonomy" id="585013"/>
    <lineage>
        <taxon>Eukaryota</taxon>
        <taxon>Fungi</taxon>
        <taxon>Dikarya</taxon>
        <taxon>Basidiomycota</taxon>
        <taxon>Agaricomycotina</taxon>
        <taxon>Agaricomycetes</taxon>
        <taxon>Agaricomycetidae</taxon>
        <taxon>Agaricales</taxon>
        <taxon>Marasmiineae</taxon>
        <taxon>Marasmiaceae</taxon>
        <taxon>Marasmius</taxon>
    </lineage>
</organism>
<dbReference type="SUPFAM" id="SSF52047">
    <property type="entry name" value="RNI-like"/>
    <property type="match status" value="1"/>
</dbReference>
<dbReference type="Proteomes" id="UP001465976">
    <property type="component" value="Unassembled WGS sequence"/>
</dbReference>
<gene>
    <name evidence="3" type="ORF">V5O48_012929</name>
</gene>
<comment type="caution">
    <text evidence="3">The sequence shown here is derived from an EMBL/GenBank/DDBJ whole genome shotgun (WGS) entry which is preliminary data.</text>
</comment>
<name>A0ABR3F1G8_9AGAR</name>
<accession>A0ABR3F1G8</accession>
<dbReference type="Gene3D" id="1.20.1280.50">
    <property type="match status" value="1"/>
</dbReference>
<proteinExistence type="predicted"/>
<protein>
    <recommendedName>
        <fullName evidence="2">F-box domain-containing protein</fullName>
    </recommendedName>
</protein>
<reference evidence="3 4" key="1">
    <citation type="submission" date="2024-02" db="EMBL/GenBank/DDBJ databases">
        <title>A draft genome for the cacao thread blight pathogen Marasmius crinis-equi.</title>
        <authorList>
            <person name="Cohen S.P."/>
            <person name="Baruah I.K."/>
            <person name="Amoako-Attah I."/>
            <person name="Bukari Y."/>
            <person name="Meinhardt L.W."/>
            <person name="Bailey B.A."/>
        </authorList>
    </citation>
    <scope>NUCLEOTIDE SEQUENCE [LARGE SCALE GENOMIC DNA]</scope>
    <source>
        <strain evidence="3 4">GH-76</strain>
    </source>
</reference>
<sequence>MDVSDFTSSSLPPETFRDTVSPRDSQVLVDAEKELNEISKEGILANAYNSPEALRSPIHRLPPEILTKIFAINCVGARLAFAGGIGMPDVFSISQVCRRWREILLFTPSFWSDFQMYYPENKGQQAGIARMTRLFLERSKNVPLTLMFLVPWETPWRAEKPDHLSLLVESAERWKNVDMIVEDFFHPFFRLLSERRLGLCSLQSLELKCGIDGPKFLIVPLNVFERCASLVSVRLNDLSSEWRSLRLPWKQLTRLQVCRINSLDLIPLLGECPRLRDLTLEACSLSDTPGGRTTSWATSTMITLPHLETLSMPDCDHIPDLLGHLTLPRLSFLRFQDSQSDLAVREMERIVEFLHRSACTITQLAFQPPGSTSGIGPGVEEIVSFLCLFPSLQTLSLEPVRYRHFEKIPYDEIDAIVTVLVVLASAALPRLEELIIDARKRPVRVLEHLCAVVEEDQRVITSLRGLIIWIESSRRASEQDLESLRRLREVGVRMDIVRYHHRRSGAR</sequence>
<feature type="compositionally biased region" description="Polar residues" evidence="1">
    <location>
        <begin position="1"/>
        <end position="12"/>
    </location>
</feature>